<dbReference type="PANTHER" id="PTHR24305">
    <property type="entry name" value="CYTOCHROME P450"/>
    <property type="match status" value="1"/>
</dbReference>
<comment type="similarity">
    <text evidence="5">Belongs to the cytochrome P450 family.</text>
</comment>
<feature type="transmembrane region" description="Helical" evidence="6">
    <location>
        <begin position="215"/>
        <end position="233"/>
    </location>
</feature>
<evidence type="ECO:0000256" key="5">
    <source>
        <dbReference type="RuleBase" id="RU000461"/>
    </source>
</evidence>
<evidence type="ECO:0000256" key="3">
    <source>
        <dbReference type="ARBA" id="ARBA00023004"/>
    </source>
</evidence>
<accession>A0A194XBW5</accession>
<protein>
    <submittedName>
        <fullName evidence="7">Cytochrome P450</fullName>
    </submittedName>
</protein>
<dbReference type="InterPro" id="IPR002401">
    <property type="entry name" value="Cyt_P450_E_grp-I"/>
</dbReference>
<dbReference type="EMBL" id="KQ947414">
    <property type="protein sequence ID" value="KUJ17651.1"/>
    <property type="molecule type" value="Genomic_DNA"/>
</dbReference>
<gene>
    <name evidence="7" type="ORF">LY89DRAFT_645240</name>
</gene>
<feature type="transmembrane region" description="Helical" evidence="6">
    <location>
        <begin position="6"/>
        <end position="24"/>
    </location>
</feature>
<evidence type="ECO:0000256" key="4">
    <source>
        <dbReference type="PIRSR" id="PIRSR602401-1"/>
    </source>
</evidence>
<dbReference type="InterPro" id="IPR001128">
    <property type="entry name" value="Cyt_P450"/>
</dbReference>
<dbReference type="GO" id="GO:0004497">
    <property type="term" value="F:monooxygenase activity"/>
    <property type="evidence" value="ECO:0007669"/>
    <property type="project" value="UniProtKB-KW"/>
</dbReference>
<feature type="binding site" description="axial binding residue" evidence="4">
    <location>
        <position position="452"/>
    </location>
    <ligand>
        <name>heme</name>
        <dbReference type="ChEBI" id="CHEBI:30413"/>
    </ligand>
    <ligandPart>
        <name>Fe</name>
        <dbReference type="ChEBI" id="CHEBI:18248"/>
    </ligandPart>
</feature>
<reference evidence="7 8" key="1">
    <citation type="submission" date="2015-10" db="EMBL/GenBank/DDBJ databases">
        <title>Full genome of DAOMC 229536 Phialocephala scopiformis, a fungal endophyte of spruce producing the potent anti-insectan compound rugulosin.</title>
        <authorList>
            <consortium name="DOE Joint Genome Institute"/>
            <person name="Walker A.K."/>
            <person name="Frasz S.L."/>
            <person name="Seifert K.A."/>
            <person name="Miller J.D."/>
            <person name="Mondo S.J."/>
            <person name="Labutti K."/>
            <person name="Lipzen A."/>
            <person name="Dockter R."/>
            <person name="Kennedy M."/>
            <person name="Grigoriev I.V."/>
            <person name="Spatafora J.W."/>
        </authorList>
    </citation>
    <scope>NUCLEOTIDE SEQUENCE [LARGE SCALE GENOMIC DNA]</scope>
    <source>
        <strain evidence="7 8">CBS 120377</strain>
    </source>
</reference>
<sequence length="513" mass="58301">MQQWAYWPHLLALSVFVLLVYTFVSRRYLHPLAKIPGPFLWSISTLPMLYHQGVREGKLLHELIKLHEKYGPIIRISPTQVHLNDLDSYEKIYSIGTKFSKDPLLYGTVEKTIKTPIITSMLSNEEHKVRRTAINPFFSRRSVLDLEGVVASKASKLCDMLEACGTDGKPFDAHNAVRAFSADVITEYSYGHCWNMLDRKDFGVWYEEAIRATQFLFIWFQTFPFLIAIFDLIPEWVNVALNPGFKHWYASIETIRHAVEETRSDITQGIKPERRTIFHELISPRNPEPGMKQHAPLSNHAIFADAVNITGGGGETTGAIIIRAMFEVVNNQVIYKNLTTELREAFPDPESMCLKSLEALPYLNAVIKEALRLNPGAPGRLPRVVPPGGTDLAGVNLPGGTTVSMSIWVMHQRTDYFPDPRKFIPDRWLGSIEEVRARERCLMPFSKGSRNCVGQNLAMCEVYCSLGAIFRRFDDMQVYGGFTHSDMEMVDLFIGYHPRKAKKLKIYRTGVAA</sequence>
<dbReference type="InterPro" id="IPR017972">
    <property type="entry name" value="Cyt_P450_CS"/>
</dbReference>
<dbReference type="OrthoDB" id="3945418at2759"/>
<proteinExistence type="inferred from homology"/>
<dbReference type="KEGG" id="psco:LY89DRAFT_645240"/>
<dbReference type="STRING" id="149040.A0A194XBW5"/>
<keyword evidence="6" id="KW-0472">Membrane</keyword>
<dbReference type="GeneID" id="28821598"/>
<keyword evidence="5" id="KW-0503">Monooxygenase</keyword>
<dbReference type="InterPro" id="IPR036396">
    <property type="entry name" value="Cyt_P450_sf"/>
</dbReference>
<keyword evidence="6" id="KW-0812">Transmembrane</keyword>
<comment type="cofactor">
    <cofactor evidence="1 4">
        <name>heme</name>
        <dbReference type="ChEBI" id="CHEBI:30413"/>
    </cofactor>
</comment>
<dbReference type="SUPFAM" id="SSF48264">
    <property type="entry name" value="Cytochrome P450"/>
    <property type="match status" value="1"/>
</dbReference>
<dbReference type="PRINTS" id="PR00385">
    <property type="entry name" value="P450"/>
</dbReference>
<dbReference type="InParanoid" id="A0A194XBW5"/>
<evidence type="ECO:0000256" key="1">
    <source>
        <dbReference type="ARBA" id="ARBA00001971"/>
    </source>
</evidence>
<evidence type="ECO:0000313" key="8">
    <source>
        <dbReference type="Proteomes" id="UP000070700"/>
    </source>
</evidence>
<dbReference type="GO" id="GO:0020037">
    <property type="term" value="F:heme binding"/>
    <property type="evidence" value="ECO:0007669"/>
    <property type="project" value="InterPro"/>
</dbReference>
<keyword evidence="3 4" id="KW-0408">Iron</keyword>
<dbReference type="AlphaFoldDB" id="A0A194XBW5"/>
<dbReference type="CDD" id="cd11062">
    <property type="entry name" value="CYP58-like"/>
    <property type="match status" value="1"/>
</dbReference>
<organism evidence="7 8">
    <name type="scientific">Mollisia scopiformis</name>
    <name type="common">Conifer needle endophyte fungus</name>
    <name type="synonym">Phialocephala scopiformis</name>
    <dbReference type="NCBI Taxonomy" id="149040"/>
    <lineage>
        <taxon>Eukaryota</taxon>
        <taxon>Fungi</taxon>
        <taxon>Dikarya</taxon>
        <taxon>Ascomycota</taxon>
        <taxon>Pezizomycotina</taxon>
        <taxon>Leotiomycetes</taxon>
        <taxon>Helotiales</taxon>
        <taxon>Mollisiaceae</taxon>
        <taxon>Mollisia</taxon>
    </lineage>
</organism>
<evidence type="ECO:0000313" key="7">
    <source>
        <dbReference type="EMBL" id="KUJ17651.1"/>
    </source>
</evidence>
<keyword evidence="5" id="KW-0560">Oxidoreductase</keyword>
<keyword evidence="4 5" id="KW-0349">Heme</keyword>
<dbReference type="Gene3D" id="1.10.630.10">
    <property type="entry name" value="Cytochrome P450"/>
    <property type="match status" value="1"/>
</dbReference>
<evidence type="ECO:0000256" key="6">
    <source>
        <dbReference type="SAM" id="Phobius"/>
    </source>
</evidence>
<dbReference type="Proteomes" id="UP000070700">
    <property type="component" value="Unassembled WGS sequence"/>
</dbReference>
<dbReference type="RefSeq" id="XP_018072006.1">
    <property type="nucleotide sequence ID" value="XM_018211872.1"/>
</dbReference>
<keyword evidence="2 4" id="KW-0479">Metal-binding</keyword>
<dbReference type="PRINTS" id="PR00463">
    <property type="entry name" value="EP450I"/>
</dbReference>
<dbReference type="PANTHER" id="PTHR24305:SF152">
    <property type="entry name" value="P450, PUTATIVE (EUROFUNG)-RELATED"/>
    <property type="match status" value="1"/>
</dbReference>
<dbReference type="InterPro" id="IPR050121">
    <property type="entry name" value="Cytochrome_P450_monoxygenase"/>
</dbReference>
<name>A0A194XBW5_MOLSC</name>
<dbReference type="GO" id="GO:0016705">
    <property type="term" value="F:oxidoreductase activity, acting on paired donors, with incorporation or reduction of molecular oxygen"/>
    <property type="evidence" value="ECO:0007669"/>
    <property type="project" value="InterPro"/>
</dbReference>
<dbReference type="PROSITE" id="PS00086">
    <property type="entry name" value="CYTOCHROME_P450"/>
    <property type="match status" value="1"/>
</dbReference>
<keyword evidence="8" id="KW-1185">Reference proteome</keyword>
<evidence type="ECO:0000256" key="2">
    <source>
        <dbReference type="ARBA" id="ARBA00022723"/>
    </source>
</evidence>
<dbReference type="GO" id="GO:0005506">
    <property type="term" value="F:iron ion binding"/>
    <property type="evidence" value="ECO:0007669"/>
    <property type="project" value="InterPro"/>
</dbReference>
<dbReference type="Pfam" id="PF00067">
    <property type="entry name" value="p450"/>
    <property type="match status" value="1"/>
</dbReference>
<keyword evidence="6" id="KW-1133">Transmembrane helix</keyword>